<dbReference type="EMBL" id="BK015919">
    <property type="protein sequence ID" value="DAF85197.1"/>
    <property type="molecule type" value="Genomic_DNA"/>
</dbReference>
<protein>
    <submittedName>
        <fullName evidence="1">Uncharacterized protein</fullName>
    </submittedName>
</protein>
<organism evidence="1">
    <name type="scientific">Siphoviridae sp. ctj8j9</name>
    <dbReference type="NCBI Taxonomy" id="2825629"/>
    <lineage>
        <taxon>Viruses</taxon>
        <taxon>Duplodnaviria</taxon>
        <taxon>Heunggongvirae</taxon>
        <taxon>Uroviricota</taxon>
        <taxon>Caudoviricetes</taxon>
    </lineage>
</organism>
<accession>A0A8S5TSM3</accession>
<name>A0A8S5TSM3_9CAUD</name>
<reference evidence="1" key="1">
    <citation type="journal article" date="2021" name="Proc. Natl. Acad. Sci. U.S.A.">
        <title>A Catalog of Tens of Thousands of Viruses from Human Metagenomes Reveals Hidden Associations with Chronic Diseases.</title>
        <authorList>
            <person name="Tisza M.J."/>
            <person name="Buck C.B."/>
        </authorList>
    </citation>
    <scope>NUCLEOTIDE SEQUENCE</scope>
    <source>
        <strain evidence="1">Ctj8j9</strain>
    </source>
</reference>
<proteinExistence type="predicted"/>
<sequence length="143" mass="15966">MAQSMIQAILQLLQDGFQNSTIPVIPAYSRKPVPPPDCKQPYGIYSIQQLQVQKPVVRKETCYYALEAELHLTLCAPDSFSGLQCFSLLQEELLPKMLALPCVFTGYTTQHPQTDAKLRRMLLTAVFTLHGVWESDLGGVSIP</sequence>
<evidence type="ECO:0000313" key="1">
    <source>
        <dbReference type="EMBL" id="DAF85197.1"/>
    </source>
</evidence>